<dbReference type="InterPro" id="IPR013825">
    <property type="entry name" value="Topo_IA_cen_sub2"/>
</dbReference>
<dbReference type="EC" id="5.6.2.1" evidence="3"/>
<dbReference type="InterPro" id="IPR025589">
    <property type="entry name" value="Toprim_C_rpt"/>
</dbReference>
<dbReference type="STRING" id="1884432.SAMN05518683_11185"/>
<dbReference type="EMBL" id="FOXD01000011">
    <property type="protein sequence ID" value="SFP86343.1"/>
    <property type="molecule type" value="Genomic_DNA"/>
</dbReference>
<keyword evidence="4" id="KW-0479">Metal-binding</keyword>
<dbReference type="InterPro" id="IPR005738">
    <property type="entry name" value="TopoIII"/>
</dbReference>
<keyword evidence="16" id="KW-1185">Reference proteome</keyword>
<dbReference type="GO" id="GO:0046872">
    <property type="term" value="F:metal ion binding"/>
    <property type="evidence" value="ECO:0007669"/>
    <property type="project" value="UniProtKB-KW"/>
</dbReference>
<protein>
    <recommendedName>
        <fullName evidence="3">DNA topoisomerase</fullName>
        <ecNumber evidence="3">5.6.2.1</ecNumber>
    </recommendedName>
    <alternativeName>
        <fullName evidence="12">Omega-protein</fullName>
    </alternativeName>
    <alternativeName>
        <fullName evidence="11">Relaxing enzyme</fullName>
    </alternativeName>
    <alternativeName>
        <fullName evidence="9">Swivelase</fullName>
    </alternativeName>
    <alternativeName>
        <fullName evidence="10">Untwisting enzyme</fullName>
    </alternativeName>
</protein>
<keyword evidence="7" id="KW-0238">DNA-binding</keyword>
<dbReference type="PROSITE" id="PS00396">
    <property type="entry name" value="TOPO_IA_1"/>
    <property type="match status" value="1"/>
</dbReference>
<dbReference type="CDD" id="cd00186">
    <property type="entry name" value="TOP1Ac"/>
    <property type="match status" value="1"/>
</dbReference>
<name>A0A1I5TTH6_9BACI</name>
<evidence type="ECO:0000256" key="10">
    <source>
        <dbReference type="ARBA" id="ARBA00031985"/>
    </source>
</evidence>
<dbReference type="Pfam" id="PF01751">
    <property type="entry name" value="Toprim"/>
    <property type="match status" value="1"/>
</dbReference>
<keyword evidence="8 15" id="KW-0413">Isomerase</keyword>
<dbReference type="Gene3D" id="1.10.460.10">
    <property type="entry name" value="Topoisomerase I, domain 2"/>
    <property type="match status" value="1"/>
</dbReference>
<evidence type="ECO:0000256" key="3">
    <source>
        <dbReference type="ARBA" id="ARBA00012891"/>
    </source>
</evidence>
<dbReference type="SMART" id="SM00436">
    <property type="entry name" value="TOP1Bc"/>
    <property type="match status" value="1"/>
</dbReference>
<dbReference type="GO" id="GO:0006281">
    <property type="term" value="P:DNA repair"/>
    <property type="evidence" value="ECO:0007669"/>
    <property type="project" value="TreeGrafter"/>
</dbReference>
<dbReference type="InterPro" id="IPR013497">
    <property type="entry name" value="Topo_IA_cen"/>
</dbReference>
<dbReference type="Gene3D" id="3.40.50.140">
    <property type="match status" value="1"/>
</dbReference>
<dbReference type="InterPro" id="IPR003601">
    <property type="entry name" value="Topo_IA_2"/>
</dbReference>
<organism evidence="15 16">
    <name type="scientific">Salibacterium halotolerans</name>
    <dbReference type="NCBI Taxonomy" id="1884432"/>
    <lineage>
        <taxon>Bacteria</taxon>
        <taxon>Bacillati</taxon>
        <taxon>Bacillota</taxon>
        <taxon>Bacilli</taxon>
        <taxon>Bacillales</taxon>
        <taxon>Bacillaceae</taxon>
    </lineage>
</organism>
<dbReference type="GO" id="GO:0003677">
    <property type="term" value="F:DNA binding"/>
    <property type="evidence" value="ECO:0007669"/>
    <property type="project" value="UniProtKB-KW"/>
</dbReference>
<dbReference type="InterPro" id="IPR023405">
    <property type="entry name" value="Topo_IA_core_domain"/>
</dbReference>
<dbReference type="Pfam" id="PF13342">
    <property type="entry name" value="Toprim_Crpt"/>
    <property type="match status" value="1"/>
</dbReference>
<evidence type="ECO:0000256" key="4">
    <source>
        <dbReference type="ARBA" id="ARBA00022723"/>
    </source>
</evidence>
<evidence type="ECO:0000256" key="11">
    <source>
        <dbReference type="ARBA" id="ARBA00032235"/>
    </source>
</evidence>
<reference evidence="16" key="1">
    <citation type="submission" date="2016-10" db="EMBL/GenBank/DDBJ databases">
        <authorList>
            <person name="Varghese N."/>
            <person name="Submissions S."/>
        </authorList>
    </citation>
    <scope>NUCLEOTIDE SEQUENCE [LARGE SCALE GENOMIC DNA]</scope>
    <source>
        <strain evidence="16">S7</strain>
    </source>
</reference>
<evidence type="ECO:0000256" key="5">
    <source>
        <dbReference type="ARBA" id="ARBA00022842"/>
    </source>
</evidence>
<evidence type="ECO:0000313" key="16">
    <source>
        <dbReference type="Proteomes" id="UP000198892"/>
    </source>
</evidence>
<evidence type="ECO:0000259" key="14">
    <source>
        <dbReference type="PROSITE" id="PS52039"/>
    </source>
</evidence>
<dbReference type="NCBIfam" id="TIGR01056">
    <property type="entry name" value="topB"/>
    <property type="match status" value="1"/>
</dbReference>
<dbReference type="SMART" id="SM00437">
    <property type="entry name" value="TOP1Ac"/>
    <property type="match status" value="1"/>
</dbReference>
<evidence type="ECO:0000256" key="9">
    <source>
        <dbReference type="ARBA" id="ARBA00030003"/>
    </source>
</evidence>
<dbReference type="PANTHER" id="PTHR11390:SF21">
    <property type="entry name" value="DNA TOPOISOMERASE 3-ALPHA"/>
    <property type="match status" value="1"/>
</dbReference>
<dbReference type="NCBIfam" id="NF005829">
    <property type="entry name" value="PRK07726.1"/>
    <property type="match status" value="1"/>
</dbReference>
<dbReference type="InterPro" id="IPR000380">
    <property type="entry name" value="Topo_IA"/>
</dbReference>
<evidence type="ECO:0000256" key="7">
    <source>
        <dbReference type="ARBA" id="ARBA00023125"/>
    </source>
</evidence>
<evidence type="ECO:0000256" key="2">
    <source>
        <dbReference type="ARBA" id="ARBA00009446"/>
    </source>
</evidence>
<evidence type="ECO:0000256" key="1">
    <source>
        <dbReference type="ARBA" id="ARBA00000213"/>
    </source>
</evidence>
<dbReference type="SUPFAM" id="SSF56712">
    <property type="entry name" value="Prokaryotic type I DNA topoisomerase"/>
    <property type="match status" value="1"/>
</dbReference>
<dbReference type="Proteomes" id="UP000198892">
    <property type="component" value="Unassembled WGS sequence"/>
</dbReference>
<comment type="similarity">
    <text evidence="2">Belongs to the type IA topoisomerase family.</text>
</comment>
<dbReference type="PROSITE" id="PS50880">
    <property type="entry name" value="TOPRIM"/>
    <property type="match status" value="1"/>
</dbReference>
<dbReference type="PANTHER" id="PTHR11390">
    <property type="entry name" value="PROKARYOTIC DNA TOPOISOMERASE"/>
    <property type="match status" value="1"/>
</dbReference>
<keyword evidence="6" id="KW-0799">Topoisomerase</keyword>
<evidence type="ECO:0000256" key="6">
    <source>
        <dbReference type="ARBA" id="ARBA00023029"/>
    </source>
</evidence>
<evidence type="ECO:0000256" key="12">
    <source>
        <dbReference type="ARBA" id="ARBA00032877"/>
    </source>
</evidence>
<dbReference type="Pfam" id="PF01131">
    <property type="entry name" value="Topoisom_bac"/>
    <property type="match status" value="1"/>
</dbReference>
<dbReference type="SMART" id="SM00493">
    <property type="entry name" value="TOPRIM"/>
    <property type="match status" value="1"/>
</dbReference>
<dbReference type="CDD" id="cd03362">
    <property type="entry name" value="TOPRIM_TopoIA_TopoIII"/>
    <property type="match status" value="1"/>
</dbReference>
<gene>
    <name evidence="15" type="ORF">SAMN05518683_11185</name>
</gene>
<comment type="catalytic activity">
    <reaction evidence="1">
        <text>ATP-independent breakage of single-stranded DNA, followed by passage and rejoining.</text>
        <dbReference type="EC" id="5.6.2.1"/>
    </reaction>
</comment>
<dbReference type="Gene3D" id="1.10.290.10">
    <property type="entry name" value="Topoisomerase I, domain 4"/>
    <property type="match status" value="1"/>
</dbReference>
<feature type="domain" description="Toprim" evidence="13">
    <location>
        <begin position="1"/>
        <end position="141"/>
    </location>
</feature>
<sequence length="723" mass="81970">MPVILAEKPSQAKAYAAAFPKGQKKEGYMTIPACSVFPEGAVLTWGVGHLIELKSPAEYEASWKRWNLQQLPMLPGTYEFRPSRKTKKQFQIVRRLLKQADFIIVATDCDREGENIAQSIIHEAGVSDKPQRRLWINSLEKEEVRKGFERLQDGEAFHPLYQEAQARQISDWVVGMNASRLYTLLLQKKGLQHVFSVGRVQTPTLKLIYDRQKEIEQFVPEPYFEIKAKFQTQTGAYEGKLKETCSSREAAADLLHRHGIQDSETGRIRAVEVKEKREKPPMLHSLSSLQTLANKKYKYSPSRTLEIVQSLYDEPLKLVTYPRTDTRHITNSEYSYVKQNISGWQRVTGDDFETQEPRALKRYVDDSKVKEHHAIIPTKKVPSEAVLQKLTREQKNLYEEIIKSVLAVFHRDYVYEETTVTTDVKGLAFFSKGKIEKQRGWKTLFDTAGSFSKQQLPELPPLKQGMEAGAHVQIHEEMTKPPKPYTEGNLINMMKTCGRLVEEDEEAKAALQEVEGLGTEATRSGIIKTLIRQEYIQVEKNIVHVTKKGEVLCEAVQGSLLSKPEMTAKWELFLRRIGEGEADRQTFIDNTSAFTTKLVSTAAQEVENMEIPKEGLPAPKKGKGGAKRQQNAPIAECPSCGKGSIVLRKTFYGCTEYSNGCRQTFNRTILGKTITKAHIRALCEKGRTPLIKGFQGKRNFDASLVMVNGKTEFSFPSTSTEKQ</sequence>
<dbReference type="InterPro" id="IPR013826">
    <property type="entry name" value="Topo_IA_cen_sub3"/>
</dbReference>
<evidence type="ECO:0000259" key="13">
    <source>
        <dbReference type="PROSITE" id="PS50880"/>
    </source>
</evidence>
<dbReference type="AlphaFoldDB" id="A0A1I5TTH6"/>
<proteinExistence type="inferred from homology"/>
<dbReference type="PROSITE" id="PS52039">
    <property type="entry name" value="TOPO_IA_2"/>
    <property type="match status" value="1"/>
</dbReference>
<dbReference type="GO" id="GO:0006265">
    <property type="term" value="P:DNA topological change"/>
    <property type="evidence" value="ECO:0007669"/>
    <property type="project" value="InterPro"/>
</dbReference>
<evidence type="ECO:0000313" key="15">
    <source>
        <dbReference type="EMBL" id="SFP86343.1"/>
    </source>
</evidence>
<dbReference type="PRINTS" id="PR00417">
    <property type="entry name" value="PRTPISMRASEI"/>
</dbReference>
<keyword evidence="5" id="KW-0460">Magnesium</keyword>
<evidence type="ECO:0000256" key="8">
    <source>
        <dbReference type="ARBA" id="ARBA00023235"/>
    </source>
</evidence>
<accession>A0A1I5TTH6</accession>
<dbReference type="Gene3D" id="2.70.20.10">
    <property type="entry name" value="Topoisomerase I, domain 3"/>
    <property type="match status" value="1"/>
</dbReference>
<dbReference type="GO" id="GO:0006310">
    <property type="term" value="P:DNA recombination"/>
    <property type="evidence" value="ECO:0007669"/>
    <property type="project" value="TreeGrafter"/>
</dbReference>
<dbReference type="GO" id="GO:0003917">
    <property type="term" value="F:DNA topoisomerase type I (single strand cut, ATP-independent) activity"/>
    <property type="evidence" value="ECO:0007669"/>
    <property type="project" value="UniProtKB-EC"/>
</dbReference>
<feature type="domain" description="Topo IA-type catalytic" evidence="14">
    <location>
        <begin position="157"/>
        <end position="599"/>
    </location>
</feature>
<dbReference type="InterPro" id="IPR023406">
    <property type="entry name" value="Topo_IA_AS"/>
</dbReference>
<dbReference type="GO" id="GO:0043597">
    <property type="term" value="C:cytoplasmic replication fork"/>
    <property type="evidence" value="ECO:0007669"/>
    <property type="project" value="TreeGrafter"/>
</dbReference>
<dbReference type="InterPro" id="IPR034144">
    <property type="entry name" value="TOPRIM_TopoIII"/>
</dbReference>
<dbReference type="InterPro" id="IPR003602">
    <property type="entry name" value="Topo_IA_DNA-bd_dom"/>
</dbReference>
<dbReference type="InterPro" id="IPR013824">
    <property type="entry name" value="Topo_IA_cen_sub1"/>
</dbReference>
<dbReference type="InterPro" id="IPR006171">
    <property type="entry name" value="TOPRIM_dom"/>
</dbReference>